<reference evidence="2" key="1">
    <citation type="submission" date="2005-10" db="EMBL/GenBank/DDBJ databases">
        <title>Complete sequence of Pelobacter carbinolicus DSM 2380.</title>
        <authorList>
            <person name="Copeland A."/>
            <person name="Lucas S."/>
            <person name="Lapidus A."/>
            <person name="Barry K."/>
            <person name="Detter J.C."/>
            <person name="Glavina T."/>
            <person name="Hammon N."/>
            <person name="Israni S."/>
            <person name="Pitluck S."/>
            <person name="Chertkov O."/>
            <person name="Schmutz J."/>
            <person name="Larimer F."/>
            <person name="Land M."/>
            <person name="Kyrpides N."/>
            <person name="Ivanova N."/>
            <person name="Richardson P."/>
        </authorList>
    </citation>
    <scope>NUCLEOTIDE SEQUENCE [LARGE SCALE GENOMIC DNA]</scope>
    <source>
        <strain evidence="2">DSM 2380 / NBRC 103641 / GraBd1</strain>
    </source>
</reference>
<keyword evidence="2" id="KW-1185">Reference proteome</keyword>
<dbReference type="STRING" id="338963.Pcar_1144"/>
<dbReference type="KEGG" id="pca:Pcar_1144"/>
<dbReference type="HOGENOM" id="CLU_186871_0_0_7"/>
<organism evidence="1 2">
    <name type="scientific">Syntrophotalea carbinolica (strain DSM 2380 / NBRC 103641 / GraBd1)</name>
    <name type="common">Pelobacter carbinolicus</name>
    <dbReference type="NCBI Taxonomy" id="338963"/>
    <lineage>
        <taxon>Bacteria</taxon>
        <taxon>Pseudomonadati</taxon>
        <taxon>Thermodesulfobacteriota</taxon>
        <taxon>Desulfuromonadia</taxon>
        <taxon>Desulfuromonadales</taxon>
        <taxon>Syntrophotaleaceae</taxon>
        <taxon>Syntrophotalea</taxon>
    </lineage>
</organism>
<evidence type="ECO:0000313" key="1">
    <source>
        <dbReference type="EMBL" id="ABA88393.1"/>
    </source>
</evidence>
<accession>Q3A5G4</accession>
<dbReference type="RefSeq" id="WP_011340862.1">
    <property type="nucleotide sequence ID" value="NC_007498.2"/>
</dbReference>
<proteinExistence type="predicted"/>
<dbReference type="Proteomes" id="UP000002534">
    <property type="component" value="Chromosome"/>
</dbReference>
<evidence type="ECO:0000313" key="2">
    <source>
        <dbReference type="Proteomes" id="UP000002534"/>
    </source>
</evidence>
<name>Q3A5G4_SYNC1</name>
<reference evidence="1 2" key="2">
    <citation type="journal article" date="2012" name="BMC Genomics">
        <title>The genome of Pelobacter carbinolicus reveals surprising metabolic capabilities and physiological features.</title>
        <authorList>
            <person name="Aklujkar M."/>
            <person name="Haveman S.A."/>
            <person name="Didonato R.Jr."/>
            <person name="Chertkov O."/>
            <person name="Han C.S."/>
            <person name="Land M.L."/>
            <person name="Brown P."/>
            <person name="Lovley D.R."/>
        </authorList>
    </citation>
    <scope>NUCLEOTIDE SEQUENCE [LARGE SCALE GENOMIC DNA]</scope>
    <source>
        <strain evidence="2">DSM 2380 / NBRC 103641 / GraBd1</strain>
    </source>
</reference>
<sequence>MKSEDGLFTTTILQTAAAFRLGHEAGANEDLIAIIDKLGKLLVAIPRETLADFATLMQVTFDAQKRQDHIGVADLLEYELLHKLQTAGLLID</sequence>
<protein>
    <submittedName>
        <fullName evidence="1">Uncharacterized protein</fullName>
    </submittedName>
</protein>
<dbReference type="AlphaFoldDB" id="Q3A5G4"/>
<gene>
    <name evidence="1" type="ordered locus">Pcar_1144</name>
</gene>
<dbReference type="OrthoDB" id="5592031at2"/>
<dbReference type="EMBL" id="CP000142">
    <property type="protein sequence ID" value="ABA88393.1"/>
    <property type="molecule type" value="Genomic_DNA"/>
</dbReference>